<gene>
    <name evidence="8" type="ORF">DPX16_14585</name>
</gene>
<dbReference type="InterPro" id="IPR041091">
    <property type="entry name" value="RPGRIP1_C"/>
</dbReference>
<evidence type="ECO:0000256" key="6">
    <source>
        <dbReference type="SAM" id="MobiDB-lite"/>
    </source>
</evidence>
<protein>
    <submittedName>
        <fullName evidence="8">X-linked retinitis pigmentosa GTPase regulator-interacting protein 1</fullName>
    </submittedName>
</protein>
<proteinExistence type="inferred from homology"/>
<reference evidence="8 9" key="1">
    <citation type="submission" date="2018-10" db="EMBL/GenBank/DDBJ databases">
        <title>Genome assembly for a Yunnan-Guizhou Plateau 3E fish, Anabarilius grahami (Regan), and its evolutionary and genetic applications.</title>
        <authorList>
            <person name="Jiang W."/>
        </authorList>
    </citation>
    <scope>NUCLEOTIDE SEQUENCE [LARGE SCALE GENOMIC DNA]</scope>
    <source>
        <strain evidence="8">AG-KIZ</strain>
        <tissue evidence="8">Muscle</tissue>
    </source>
</reference>
<dbReference type="PANTHER" id="PTHR14240">
    <property type="entry name" value="RETINITIS PIGMENTOSA GTPASE REGULATOR-INTERACTING PROTEIN"/>
    <property type="match status" value="1"/>
</dbReference>
<evidence type="ECO:0000259" key="7">
    <source>
        <dbReference type="PROSITE" id="PS50004"/>
    </source>
</evidence>
<dbReference type="EMBL" id="RJVU01019258">
    <property type="protein sequence ID" value="ROL51054.1"/>
    <property type="molecule type" value="Genomic_DNA"/>
</dbReference>
<comment type="similarity">
    <text evidence="2">Belongs to the RPGRIP1 family.</text>
</comment>
<evidence type="ECO:0000256" key="5">
    <source>
        <dbReference type="ARBA" id="ARBA00023273"/>
    </source>
</evidence>
<feature type="compositionally biased region" description="Acidic residues" evidence="6">
    <location>
        <begin position="687"/>
        <end position="701"/>
    </location>
</feature>
<dbReference type="InterPro" id="IPR035892">
    <property type="entry name" value="C2_domain_sf"/>
</dbReference>
<dbReference type="GO" id="GO:0046548">
    <property type="term" value="P:retinal rod cell development"/>
    <property type="evidence" value="ECO:0007669"/>
    <property type="project" value="TreeGrafter"/>
</dbReference>
<evidence type="ECO:0000256" key="4">
    <source>
        <dbReference type="ARBA" id="ARBA00023069"/>
    </source>
</evidence>
<feature type="compositionally biased region" description="Basic and acidic residues" evidence="6">
    <location>
        <begin position="587"/>
        <end position="598"/>
    </location>
</feature>
<dbReference type="AlphaFoldDB" id="A0A3N0YYV5"/>
<dbReference type="InterPro" id="IPR000008">
    <property type="entry name" value="C2_dom"/>
</dbReference>
<feature type="compositionally biased region" description="Polar residues" evidence="6">
    <location>
        <begin position="666"/>
        <end position="681"/>
    </location>
</feature>
<evidence type="ECO:0000313" key="8">
    <source>
        <dbReference type="EMBL" id="ROL51054.1"/>
    </source>
</evidence>
<feature type="region of interest" description="Disordered" evidence="6">
    <location>
        <begin position="581"/>
        <end position="737"/>
    </location>
</feature>
<keyword evidence="3" id="KW-0175">Coiled coil</keyword>
<dbReference type="InterPro" id="IPR021656">
    <property type="entry name" value="C2-C2_1"/>
</dbReference>
<dbReference type="PANTHER" id="PTHR14240:SF1">
    <property type="entry name" value="PROTEIN FANTOM-RELATED"/>
    <property type="match status" value="1"/>
</dbReference>
<feature type="compositionally biased region" description="Polar residues" evidence="6">
    <location>
        <begin position="713"/>
        <end position="722"/>
    </location>
</feature>
<keyword evidence="5" id="KW-0966">Cell projection</keyword>
<dbReference type="GO" id="GO:1905515">
    <property type="term" value="P:non-motile cilium assembly"/>
    <property type="evidence" value="ECO:0007669"/>
    <property type="project" value="TreeGrafter"/>
</dbReference>
<keyword evidence="9" id="KW-1185">Reference proteome</keyword>
<feature type="region of interest" description="Disordered" evidence="6">
    <location>
        <begin position="188"/>
        <end position="208"/>
    </location>
</feature>
<feature type="compositionally biased region" description="Polar residues" evidence="6">
    <location>
        <begin position="645"/>
        <end position="657"/>
    </location>
</feature>
<evidence type="ECO:0000313" key="9">
    <source>
        <dbReference type="Proteomes" id="UP000281406"/>
    </source>
</evidence>
<comment type="caution">
    <text evidence="8">The sequence shown here is derived from an EMBL/GenBank/DDBJ whole genome shotgun (WGS) entry which is preliminary data.</text>
</comment>
<name>A0A3N0YYV5_ANAGA</name>
<dbReference type="PROSITE" id="PS50004">
    <property type="entry name" value="C2"/>
    <property type="match status" value="1"/>
</dbReference>
<dbReference type="GO" id="GO:0032391">
    <property type="term" value="C:photoreceptor connecting cilium"/>
    <property type="evidence" value="ECO:0007669"/>
    <property type="project" value="TreeGrafter"/>
</dbReference>
<keyword evidence="4" id="KW-0969">Cilium</keyword>
<dbReference type="OrthoDB" id="2133912at2759"/>
<sequence length="947" mass="108352">MSTQSHQEGQHEEHEKTREQFREDRRREEVQKLEERLEEQRREKKMLEQEKEQMKHENDQVQKEKERDRGMVMFLREKHDCLEREVLQHRQEVTSLQEKLDSVTKEFDMSVEDLSETLLQIKAFRVQQETQGVMSFLKTDGKFEDTSRDLTAVQASYAETVLELQKTRDLLLMQHRLNADLQNEMKTVMEKSEREREENRRRTGEKDKLLKSRSLQISNLQAQLKELAYSPRNNKRTIPMQYTWTELAQESVQPTAEGTIITHLRGGESLLEIHLTGATFTPLGLRLMGQGTGDHQGVATFCTYGFLDFETLSTSLMSGGQPNYGFTSHYALSAFDLEKLRVHGGSITVELHQALGGVQFITRGRARITLIGAIQCRGERMKNRTNITGAEGEVIGILEFWVCLHPQVELTETQMERATSRTAVRQTRGLEWAHGETEEMYDYGVGIPNELEVVLERCVDLSTRWPGILPDAYLTYRLYDLPPHSTPIIQCCVDPVFEDSASYPLAVTTDVLEYLNVGSLWVYVFDDSESQTPPTYLAKTPIPLRALAVGRPIRGDYVLRDPAGSPRGMVRVTLRWKYPFQSPETPSRQREGTKKERMVPSTEVSQRPIAKPRSQLRPPPDHGAKTNDIHPSTPIRNPKRGSILPLQSPTIQVSEPSSSHRKPLSRTGQPSSQRSFRSNSAQQITMEEQEQEDEEQEDETEDRTQSDVDALQSDESQNSNGSDVIIIPHPPKPRKKGDRLRVEILSLSFNPSSSVALDHSVHQVYVEYRLLGIPMETTETPMSLRKPADGEEIHYNFTRVIHVNSLEAAPLRHYLYTMLEGTDPNQGRLKFTVVSEPMNEQEECEDVGHAYLDLRELLLTGNDVIEEQIDVVSADEDQDVVGKLKVSVEAAQALTGIYQEYHQIVKRDRRETKNSTEEEEEEEAGVIQKNNELHVLDFEVDEDSDFY</sequence>
<evidence type="ECO:0000256" key="1">
    <source>
        <dbReference type="ARBA" id="ARBA00004138"/>
    </source>
</evidence>
<feature type="compositionally biased region" description="Basic and acidic residues" evidence="6">
    <location>
        <begin position="8"/>
        <end position="66"/>
    </location>
</feature>
<dbReference type="SUPFAM" id="SSF49562">
    <property type="entry name" value="C2 domain (Calcium/lipid-binding domain, CaLB)"/>
    <property type="match status" value="2"/>
</dbReference>
<dbReference type="Proteomes" id="UP000281406">
    <property type="component" value="Unassembled WGS sequence"/>
</dbReference>
<dbReference type="CDD" id="cd00030">
    <property type="entry name" value="C2"/>
    <property type="match status" value="1"/>
</dbReference>
<dbReference type="Pfam" id="PF11618">
    <property type="entry name" value="C2-C2_1"/>
    <property type="match status" value="1"/>
</dbReference>
<accession>A0A3N0YYV5</accession>
<evidence type="ECO:0000256" key="2">
    <source>
        <dbReference type="ARBA" id="ARBA00006042"/>
    </source>
</evidence>
<feature type="domain" description="C2" evidence="7">
    <location>
        <begin position="431"/>
        <end position="557"/>
    </location>
</feature>
<evidence type="ECO:0000256" key="3">
    <source>
        <dbReference type="ARBA" id="ARBA00023054"/>
    </source>
</evidence>
<dbReference type="GO" id="GO:0005856">
    <property type="term" value="C:cytoskeleton"/>
    <property type="evidence" value="ECO:0007669"/>
    <property type="project" value="UniProtKB-ARBA"/>
</dbReference>
<comment type="subcellular location">
    <subcellularLocation>
        <location evidence="1">Cell projection</location>
        <location evidence="1">Cilium</location>
    </subcellularLocation>
</comment>
<feature type="region of interest" description="Disordered" evidence="6">
    <location>
        <begin position="1"/>
        <end position="66"/>
    </location>
</feature>
<feature type="compositionally biased region" description="Basic and acidic residues" evidence="6">
    <location>
        <begin position="619"/>
        <end position="628"/>
    </location>
</feature>
<dbReference type="InterPro" id="IPR031139">
    <property type="entry name" value="RPGRIP1_fam"/>
</dbReference>
<dbReference type="Gene3D" id="2.60.40.150">
    <property type="entry name" value="C2 domain"/>
    <property type="match status" value="3"/>
</dbReference>
<dbReference type="Pfam" id="PF18111">
    <property type="entry name" value="RPGR1_C"/>
    <property type="match status" value="1"/>
</dbReference>
<organism evidence="8 9">
    <name type="scientific">Anabarilius grahami</name>
    <name type="common">Kanglang fish</name>
    <name type="synonym">Barilius grahami</name>
    <dbReference type="NCBI Taxonomy" id="495550"/>
    <lineage>
        <taxon>Eukaryota</taxon>
        <taxon>Metazoa</taxon>
        <taxon>Chordata</taxon>
        <taxon>Craniata</taxon>
        <taxon>Vertebrata</taxon>
        <taxon>Euteleostomi</taxon>
        <taxon>Actinopterygii</taxon>
        <taxon>Neopterygii</taxon>
        <taxon>Teleostei</taxon>
        <taxon>Ostariophysi</taxon>
        <taxon>Cypriniformes</taxon>
        <taxon>Xenocyprididae</taxon>
        <taxon>Xenocypridinae</taxon>
        <taxon>Xenocypridinae incertae sedis</taxon>
        <taxon>Anabarilius</taxon>
    </lineage>
</organism>